<dbReference type="GO" id="GO:0000271">
    <property type="term" value="P:polysaccharide biosynthetic process"/>
    <property type="evidence" value="ECO:0007669"/>
    <property type="project" value="TreeGrafter"/>
</dbReference>
<dbReference type="OrthoDB" id="9796461at2"/>
<dbReference type="GO" id="GO:0016787">
    <property type="term" value="F:hydrolase activity"/>
    <property type="evidence" value="ECO:0007669"/>
    <property type="project" value="UniProtKB-KW"/>
</dbReference>
<keyword evidence="1" id="KW-0472">Membrane</keyword>
<dbReference type="Pfam" id="PF01757">
    <property type="entry name" value="Acyl_transf_3"/>
    <property type="match status" value="1"/>
</dbReference>
<organism evidence="3 4">
    <name type="scientific">Actinokineospora iranica</name>
    <dbReference type="NCBI Taxonomy" id="1271860"/>
    <lineage>
        <taxon>Bacteria</taxon>
        <taxon>Bacillati</taxon>
        <taxon>Actinomycetota</taxon>
        <taxon>Actinomycetes</taxon>
        <taxon>Pseudonocardiales</taxon>
        <taxon>Pseudonocardiaceae</taxon>
        <taxon>Actinokineospora</taxon>
    </lineage>
</organism>
<dbReference type="GO" id="GO:0016747">
    <property type="term" value="F:acyltransferase activity, transferring groups other than amino-acyl groups"/>
    <property type="evidence" value="ECO:0007669"/>
    <property type="project" value="InterPro"/>
</dbReference>
<dbReference type="InterPro" id="IPR002656">
    <property type="entry name" value="Acyl_transf_3_dom"/>
</dbReference>
<feature type="transmembrane region" description="Helical" evidence="1">
    <location>
        <begin position="92"/>
        <end position="114"/>
    </location>
</feature>
<keyword evidence="4" id="KW-1185">Reference proteome</keyword>
<feature type="transmembrane region" description="Helical" evidence="1">
    <location>
        <begin position="165"/>
        <end position="183"/>
    </location>
</feature>
<proteinExistence type="predicted"/>
<feature type="domain" description="Acyltransferase 3" evidence="2">
    <location>
        <begin position="11"/>
        <end position="345"/>
    </location>
</feature>
<dbReference type="RefSeq" id="WP_091455322.1">
    <property type="nucleotide sequence ID" value="NZ_FMZZ01000014.1"/>
</dbReference>
<feature type="transmembrane region" description="Helical" evidence="1">
    <location>
        <begin position="12"/>
        <end position="30"/>
    </location>
</feature>
<keyword evidence="3" id="KW-0808">Transferase</keyword>
<evidence type="ECO:0000313" key="3">
    <source>
        <dbReference type="EMBL" id="SDD62211.1"/>
    </source>
</evidence>
<dbReference type="PANTHER" id="PTHR23028:SF53">
    <property type="entry name" value="ACYL_TRANSF_3 DOMAIN-CONTAINING PROTEIN"/>
    <property type="match status" value="1"/>
</dbReference>
<evidence type="ECO:0000256" key="1">
    <source>
        <dbReference type="SAM" id="Phobius"/>
    </source>
</evidence>
<dbReference type="AlphaFoldDB" id="A0A1G6W8R1"/>
<feature type="transmembrane region" description="Helical" evidence="1">
    <location>
        <begin position="203"/>
        <end position="225"/>
    </location>
</feature>
<feature type="transmembrane region" description="Helical" evidence="1">
    <location>
        <begin position="50"/>
        <end position="71"/>
    </location>
</feature>
<accession>A0A1G6W8R1</accession>
<dbReference type="STRING" id="1271860.SAMN05216174_11467"/>
<keyword evidence="1" id="KW-0812">Transmembrane</keyword>
<dbReference type="EMBL" id="FMZZ01000014">
    <property type="protein sequence ID" value="SDD62211.1"/>
    <property type="molecule type" value="Genomic_DNA"/>
</dbReference>
<keyword evidence="1" id="KW-1133">Transmembrane helix</keyword>
<keyword evidence="3" id="KW-0378">Hydrolase</keyword>
<name>A0A1G6W8R1_9PSEU</name>
<feature type="transmembrane region" description="Helical" evidence="1">
    <location>
        <begin position="134"/>
        <end position="153"/>
    </location>
</feature>
<sequence>MTDSTGTRLPSLTGLRFVAAGMVFGFHASIEGVFADPGTSAAVGQAFSRAGFFGVEFFFVLSGFILTWTARRDDTRRGFWGRRARKIYPNHVVTWAVAILLALWAGQAVGWQVLPNLLLVHAWAPVPEVLNSANIVAWSLACEVLFYALFPVLHAGIRRIRVDRLWWWAGGVVALVFTMPLIAQSLPADPQVPTPGGPMSFYAIWFVYLFPPTRVLEFVLGMFVARIVRDGRWTPPSLGVAGLVAGLAYLAAFTVPYLYCKVAIALVPLALVIASAAAADARGAFSPFRSRGMVWLGEISFAFYLLHWLVLVHGHRLLGTTWGLLGGAAVLALALAVTVLLSWALHVTVERPLTRPKQHTDLPAR</sequence>
<keyword evidence="3" id="KW-0012">Acyltransferase</keyword>
<feature type="transmembrane region" description="Helical" evidence="1">
    <location>
        <begin position="293"/>
        <end position="310"/>
    </location>
</feature>
<reference evidence="4" key="1">
    <citation type="submission" date="2016-10" db="EMBL/GenBank/DDBJ databases">
        <authorList>
            <person name="Varghese N."/>
            <person name="Submissions S."/>
        </authorList>
    </citation>
    <scope>NUCLEOTIDE SEQUENCE [LARGE SCALE GENOMIC DNA]</scope>
    <source>
        <strain evidence="4">IBRC-M 10403</strain>
    </source>
</reference>
<dbReference type="GO" id="GO:0016020">
    <property type="term" value="C:membrane"/>
    <property type="evidence" value="ECO:0007669"/>
    <property type="project" value="TreeGrafter"/>
</dbReference>
<gene>
    <name evidence="3" type="ORF">SAMN05216174_11467</name>
</gene>
<dbReference type="PANTHER" id="PTHR23028">
    <property type="entry name" value="ACETYLTRANSFERASE"/>
    <property type="match status" value="1"/>
</dbReference>
<dbReference type="InterPro" id="IPR050879">
    <property type="entry name" value="Acyltransferase_3"/>
</dbReference>
<protein>
    <submittedName>
        <fullName evidence="3">Peptidoglycan/LPS O-acetylase OafA/YrhL, contains acyltransferase and SGNH-hydrolase domains</fullName>
    </submittedName>
</protein>
<evidence type="ECO:0000259" key="2">
    <source>
        <dbReference type="Pfam" id="PF01757"/>
    </source>
</evidence>
<feature type="transmembrane region" description="Helical" evidence="1">
    <location>
        <begin position="322"/>
        <end position="345"/>
    </location>
</feature>
<feature type="transmembrane region" description="Helical" evidence="1">
    <location>
        <begin position="262"/>
        <end position="281"/>
    </location>
</feature>
<feature type="transmembrane region" description="Helical" evidence="1">
    <location>
        <begin position="237"/>
        <end position="256"/>
    </location>
</feature>
<evidence type="ECO:0000313" key="4">
    <source>
        <dbReference type="Proteomes" id="UP000199501"/>
    </source>
</evidence>
<dbReference type="Proteomes" id="UP000199501">
    <property type="component" value="Unassembled WGS sequence"/>
</dbReference>